<feature type="binding site" evidence="2">
    <location>
        <position position="112"/>
    </location>
    <ligand>
        <name>Fe cation</name>
        <dbReference type="ChEBI" id="CHEBI:24875"/>
    </ligand>
</feature>
<keyword evidence="2" id="KW-0479">Metal-binding</keyword>
<dbReference type="InterPro" id="IPR011051">
    <property type="entry name" value="RmlC_Cupin_sf"/>
</dbReference>
<feature type="binding site" evidence="2">
    <location>
        <position position="68"/>
    </location>
    <ligand>
        <name>Fe cation</name>
        <dbReference type="ChEBI" id="CHEBI:24875"/>
    </ligand>
</feature>
<comment type="similarity">
    <text evidence="1 3">Belongs to the pirin family.</text>
</comment>
<comment type="caution">
    <text evidence="6">The sequence shown here is derived from an EMBL/GenBank/DDBJ whole genome shotgun (WGS) entry which is preliminary data.</text>
</comment>
<dbReference type="GO" id="GO:0046872">
    <property type="term" value="F:metal ion binding"/>
    <property type="evidence" value="ECO:0007669"/>
    <property type="project" value="UniProtKB-KW"/>
</dbReference>
<comment type="cofactor">
    <cofactor evidence="2">
        <name>Fe cation</name>
        <dbReference type="ChEBI" id="CHEBI:24875"/>
    </cofactor>
    <text evidence="2">Binds 1 Fe cation per subunit.</text>
</comment>
<evidence type="ECO:0000256" key="2">
    <source>
        <dbReference type="PIRSR" id="PIRSR006232-1"/>
    </source>
</evidence>
<dbReference type="InterPro" id="IPR014710">
    <property type="entry name" value="RmlC-like_jellyroll"/>
</dbReference>
<sequence>MLPIISIALVPLMNPPLVIRPRAESVEGQPILRPLPSARRRSVGPFVFFDHMLATDYPPGRGMDIRQHPHIGLSTLTYLFEGQLQHKDSLGSDQRVSAGEVSWMTAGSAVAHIERTPPELLGQPKRLHGLQVWLASPKDHEQGPGHYSHHPAASLPSSDALGVSIRMIAGTGFCLTSPVPVLSATLYAEVRMQAASTLPIPAEHAERAVYVLDGEASLDDQPLEPCSLVVLPEGEAMSLYADSECHLVIIGGDALDGPRRMNWNFVASDPALIEQARARWAAGDWPVVPGEIGRIELP</sequence>
<keyword evidence="2" id="KW-0408">Iron</keyword>
<feature type="domain" description="Pirin C-terminal" evidence="5">
    <location>
        <begin position="187"/>
        <end position="283"/>
    </location>
</feature>
<reference evidence="6 7" key="1">
    <citation type="submission" date="2018-11" db="EMBL/GenBank/DDBJ databases">
        <title>Genomic analyses of the natural microbiome of Caenorhabditis elegans.</title>
        <authorList>
            <person name="Samuel B."/>
        </authorList>
    </citation>
    <scope>NUCLEOTIDE SEQUENCE [LARGE SCALE GENOMIC DNA]</scope>
    <source>
        <strain evidence="6 7">BIGb0473</strain>
    </source>
</reference>
<accession>A0A9X8HM17</accession>
<dbReference type="PANTHER" id="PTHR13903:SF8">
    <property type="entry name" value="PIRIN"/>
    <property type="match status" value="1"/>
</dbReference>
<dbReference type="InterPro" id="IPR008778">
    <property type="entry name" value="Pirin_C_dom"/>
</dbReference>
<dbReference type="PANTHER" id="PTHR13903">
    <property type="entry name" value="PIRIN-RELATED"/>
    <property type="match status" value="1"/>
</dbReference>
<dbReference type="Gene3D" id="2.60.120.10">
    <property type="entry name" value="Jelly Rolls"/>
    <property type="match status" value="2"/>
</dbReference>
<evidence type="ECO:0000313" key="7">
    <source>
        <dbReference type="Proteomes" id="UP000269115"/>
    </source>
</evidence>
<dbReference type="PIRSF" id="PIRSF006232">
    <property type="entry name" value="Pirin"/>
    <property type="match status" value="1"/>
</dbReference>
<dbReference type="CDD" id="cd02909">
    <property type="entry name" value="cupin_pirin_N"/>
    <property type="match status" value="1"/>
</dbReference>
<dbReference type="Proteomes" id="UP000269115">
    <property type="component" value="Unassembled WGS sequence"/>
</dbReference>
<dbReference type="AlphaFoldDB" id="A0A9X8HM17"/>
<evidence type="ECO:0000256" key="1">
    <source>
        <dbReference type="ARBA" id="ARBA00008416"/>
    </source>
</evidence>
<evidence type="ECO:0000259" key="5">
    <source>
        <dbReference type="Pfam" id="PF05726"/>
    </source>
</evidence>
<evidence type="ECO:0000256" key="3">
    <source>
        <dbReference type="RuleBase" id="RU003457"/>
    </source>
</evidence>
<dbReference type="InterPro" id="IPR003829">
    <property type="entry name" value="Pirin_N_dom"/>
</dbReference>
<dbReference type="Pfam" id="PF02678">
    <property type="entry name" value="Pirin"/>
    <property type="match status" value="1"/>
</dbReference>
<proteinExistence type="inferred from homology"/>
<feature type="binding site" evidence="2">
    <location>
        <position position="70"/>
    </location>
    <ligand>
        <name>Fe cation</name>
        <dbReference type="ChEBI" id="CHEBI:24875"/>
    </ligand>
</feature>
<dbReference type="Pfam" id="PF05726">
    <property type="entry name" value="Pirin_C"/>
    <property type="match status" value="1"/>
</dbReference>
<dbReference type="InterPro" id="IPR012093">
    <property type="entry name" value="Pirin"/>
</dbReference>
<dbReference type="CDD" id="cd02247">
    <property type="entry name" value="cupin_pirin_C"/>
    <property type="match status" value="1"/>
</dbReference>
<dbReference type="EMBL" id="RJUR01000001">
    <property type="protein sequence ID" value="ROQ56271.1"/>
    <property type="molecule type" value="Genomic_DNA"/>
</dbReference>
<evidence type="ECO:0000313" key="6">
    <source>
        <dbReference type="EMBL" id="ROQ56271.1"/>
    </source>
</evidence>
<protein>
    <recommendedName>
        <fullName evidence="8">Pirin family protein</fullName>
    </recommendedName>
</protein>
<evidence type="ECO:0008006" key="8">
    <source>
        <dbReference type="Google" id="ProtNLM"/>
    </source>
</evidence>
<feature type="binding site" evidence="2">
    <location>
        <position position="114"/>
    </location>
    <ligand>
        <name>Fe cation</name>
        <dbReference type="ChEBI" id="CHEBI:24875"/>
    </ligand>
</feature>
<dbReference type="SUPFAM" id="SSF51182">
    <property type="entry name" value="RmlC-like cupins"/>
    <property type="match status" value="1"/>
</dbReference>
<feature type="domain" description="Pirin N-terminal" evidence="4">
    <location>
        <begin position="37"/>
        <end position="134"/>
    </location>
</feature>
<organism evidence="6 7">
    <name type="scientific">Pseudomonas putida</name>
    <name type="common">Arthrobacter siderocapsulatus</name>
    <dbReference type="NCBI Taxonomy" id="303"/>
    <lineage>
        <taxon>Bacteria</taxon>
        <taxon>Pseudomonadati</taxon>
        <taxon>Pseudomonadota</taxon>
        <taxon>Gammaproteobacteria</taxon>
        <taxon>Pseudomonadales</taxon>
        <taxon>Pseudomonadaceae</taxon>
        <taxon>Pseudomonas</taxon>
    </lineage>
</organism>
<name>A0A9X8HM17_PSEPU</name>
<gene>
    <name evidence="6" type="ORF">EDF85_0141</name>
</gene>
<evidence type="ECO:0000259" key="4">
    <source>
        <dbReference type="Pfam" id="PF02678"/>
    </source>
</evidence>